<evidence type="ECO:0000313" key="4">
    <source>
        <dbReference type="Proteomes" id="UP000663861"/>
    </source>
</evidence>
<dbReference type="PANTHER" id="PTHR14464:SF4">
    <property type="entry name" value="EXONUCLEASE V"/>
    <property type="match status" value="1"/>
</dbReference>
<dbReference type="GO" id="GO:0045145">
    <property type="term" value="F:single-stranded DNA 5'-3' DNA exonuclease activity"/>
    <property type="evidence" value="ECO:0007669"/>
    <property type="project" value="InterPro"/>
</dbReference>
<dbReference type="EMBL" id="CAJMWY010000992">
    <property type="protein sequence ID" value="CAE6454408.1"/>
    <property type="molecule type" value="Genomic_DNA"/>
</dbReference>
<dbReference type="Pfam" id="PF09810">
    <property type="entry name" value="Exo5"/>
    <property type="match status" value="2"/>
</dbReference>
<comment type="similarity">
    <text evidence="1">Belongs to the EXO5 family.</text>
</comment>
<dbReference type="PANTHER" id="PTHR14464">
    <property type="entry name" value="EXONUCLEASE V"/>
    <property type="match status" value="1"/>
</dbReference>
<feature type="region of interest" description="Disordered" evidence="2">
    <location>
        <begin position="455"/>
        <end position="494"/>
    </location>
</feature>
<feature type="compositionally biased region" description="Polar residues" evidence="2">
    <location>
        <begin position="473"/>
        <end position="482"/>
    </location>
</feature>
<evidence type="ECO:0000256" key="2">
    <source>
        <dbReference type="SAM" id="MobiDB-lite"/>
    </source>
</evidence>
<gene>
    <name evidence="3" type="ORF">RDB_LOCUS58740</name>
</gene>
<evidence type="ECO:0000256" key="1">
    <source>
        <dbReference type="ARBA" id="ARBA00009797"/>
    </source>
</evidence>
<dbReference type="AlphaFoldDB" id="A0A8H3BEE9"/>
<dbReference type="GO" id="GO:0036297">
    <property type="term" value="P:interstrand cross-link repair"/>
    <property type="evidence" value="ECO:0007669"/>
    <property type="project" value="TreeGrafter"/>
</dbReference>
<dbReference type="GO" id="GO:0005634">
    <property type="term" value="C:nucleus"/>
    <property type="evidence" value="ECO:0007669"/>
    <property type="project" value="TreeGrafter"/>
</dbReference>
<protein>
    <recommendedName>
        <fullName evidence="5">Exonuclease V</fullName>
    </recommendedName>
</protein>
<dbReference type="InterPro" id="IPR019190">
    <property type="entry name" value="EXOV"/>
</dbReference>
<feature type="compositionally biased region" description="Basic and acidic residues" evidence="2">
    <location>
        <begin position="46"/>
        <end position="55"/>
    </location>
</feature>
<proteinExistence type="inferred from homology"/>
<accession>A0A8H3BEE9</accession>
<feature type="region of interest" description="Disordered" evidence="2">
    <location>
        <begin position="28"/>
        <end position="62"/>
    </location>
</feature>
<reference evidence="3" key="1">
    <citation type="submission" date="2021-01" db="EMBL/GenBank/DDBJ databases">
        <authorList>
            <person name="Kaushik A."/>
        </authorList>
    </citation>
    <scope>NUCLEOTIDE SEQUENCE</scope>
    <source>
        <strain evidence="3">AG4-RS23</strain>
    </source>
</reference>
<feature type="region of interest" description="Disordered" evidence="2">
    <location>
        <begin position="527"/>
        <end position="550"/>
    </location>
</feature>
<feature type="compositionally biased region" description="Basic and acidic residues" evidence="2">
    <location>
        <begin position="483"/>
        <end position="494"/>
    </location>
</feature>
<organism evidence="3 4">
    <name type="scientific">Rhizoctonia solani</name>
    <dbReference type="NCBI Taxonomy" id="456999"/>
    <lineage>
        <taxon>Eukaryota</taxon>
        <taxon>Fungi</taxon>
        <taxon>Dikarya</taxon>
        <taxon>Basidiomycota</taxon>
        <taxon>Agaricomycotina</taxon>
        <taxon>Agaricomycetes</taxon>
        <taxon>Cantharellales</taxon>
        <taxon>Ceratobasidiaceae</taxon>
        <taxon>Rhizoctonia</taxon>
    </lineage>
</organism>
<evidence type="ECO:0000313" key="3">
    <source>
        <dbReference type="EMBL" id="CAE6454408.1"/>
    </source>
</evidence>
<evidence type="ECO:0008006" key="5">
    <source>
        <dbReference type="Google" id="ProtNLM"/>
    </source>
</evidence>
<dbReference type="GO" id="GO:0005739">
    <property type="term" value="C:mitochondrion"/>
    <property type="evidence" value="ECO:0007669"/>
    <property type="project" value="TreeGrafter"/>
</dbReference>
<comment type="caution">
    <text evidence="3">The sequence shown here is derived from an EMBL/GenBank/DDBJ whole genome shotgun (WGS) entry which is preliminary data.</text>
</comment>
<sequence>MSDHTDDEYEFTEFTEDELRAIDSTAEAALDTIWPPSSSNPQLVTRLEDEGDPPRSRKSSGFSTFELTEEELQLIDHTVARLVSDVDSGPRCEPSTLSTRSQLPYVEITAESPVPSTLVASPAPTLGRSPSPSLPEMASLYSRFRASRNSLSVSDLVGPVWCEVQFDYGLRGKRYLPPSLRPKVLETRSGKKIQVQQEVAIKNDRVLKKGTAVHKKLEREIRPIEVEITPNTREDTWGLKLLNMISNLRILIDEGRCREMPVMGFVHGHFVTGVIDEIWASNTPRSAVSRETHIQEPSSSFSGSKDSGWAGGTIHILDNKTRGTNSLPRSRDALQSRLQLMLYKRLLDTLLVPVCIGSSQEGIPNRQGLSLPDVWVHHSLDPSASFSPSFLQESAALVLSNGLGPEAENAVCLDDLENVWNTTVSELVRAVDPGVHDSMVSNVLKLVYRRRGTSKKRSAYAGESTQEPRRVSSPETQCNEQTQSKKERAESEDVELQRAIHESLRHSERAIEFTLQDETTEVMGRQRQDESQELMQDTGSPVRVPGGWISPEDDMQRAIDESKKSYHKQTGGEVVPLSPPSLALDAKRKQEDHKGVIGVVEFEHDGALLDTHLSSVLDFWHDRRAPRGVDLEDTGRCRYCEFSEGCEWLEAKAKEIAQELSKRK</sequence>
<name>A0A8H3BEE9_9AGAM</name>
<dbReference type="Proteomes" id="UP000663861">
    <property type="component" value="Unassembled WGS sequence"/>
</dbReference>